<protein>
    <recommendedName>
        <fullName evidence="1">NadR/Ttd14 AAA domain-containing protein</fullName>
    </recommendedName>
</protein>
<organism evidence="2 3">
    <name type="scientific">Anaeramoeba ignava</name>
    <name type="common">Anaerobic marine amoeba</name>
    <dbReference type="NCBI Taxonomy" id="1746090"/>
    <lineage>
        <taxon>Eukaryota</taxon>
        <taxon>Metamonada</taxon>
        <taxon>Anaeramoebidae</taxon>
        <taxon>Anaeramoeba</taxon>
    </lineage>
</organism>
<keyword evidence="3" id="KW-1185">Reference proteome</keyword>
<evidence type="ECO:0000259" key="1">
    <source>
        <dbReference type="Pfam" id="PF13521"/>
    </source>
</evidence>
<dbReference type="OMA" id="TLWARIN"/>
<sequence length="216" mass="25095">MSGIKVVCLEGPHGAGKTSLTAQFTEAGFLTLDEAFLDLESDALHPQTLTMEVHWSSCWFQRILKIAHKLKKSEESKDKNIVLVADRSPFSAVYYAKNGYLLEPVIKAQIKELRDLANISIYTVYIKVEKEKLWERIQERLKEEPERKAYNEDSRDWFEKTVEFYDNFHWDISIENNEESISKAKVALIKLLTKETILEQQPQEIQQKTQSNSLKI</sequence>
<evidence type="ECO:0000313" key="2">
    <source>
        <dbReference type="EMBL" id="KAJ5072288.1"/>
    </source>
</evidence>
<dbReference type="InterPro" id="IPR038727">
    <property type="entry name" value="NadR/Ttd14_AAA_dom"/>
</dbReference>
<comment type="caution">
    <text evidence="2">The sequence shown here is derived from an EMBL/GenBank/DDBJ whole genome shotgun (WGS) entry which is preliminary data.</text>
</comment>
<dbReference type="InterPro" id="IPR027417">
    <property type="entry name" value="P-loop_NTPase"/>
</dbReference>
<dbReference type="EMBL" id="JAPDFW010000081">
    <property type="protein sequence ID" value="KAJ5072288.1"/>
    <property type="molecule type" value="Genomic_DNA"/>
</dbReference>
<feature type="domain" description="NadR/Ttd14 AAA" evidence="1">
    <location>
        <begin position="7"/>
        <end position="158"/>
    </location>
</feature>
<reference evidence="2" key="1">
    <citation type="submission" date="2022-10" db="EMBL/GenBank/DDBJ databases">
        <title>Novel sulphate-reducing endosymbionts in the free-living metamonad Anaeramoeba.</title>
        <authorList>
            <person name="Jerlstrom-Hultqvist J."/>
            <person name="Cepicka I."/>
            <person name="Gallot-Lavallee L."/>
            <person name="Salas-Leiva D."/>
            <person name="Curtis B.A."/>
            <person name="Zahonova K."/>
            <person name="Pipaliya S."/>
            <person name="Dacks J."/>
            <person name="Roger A.J."/>
        </authorList>
    </citation>
    <scope>NUCLEOTIDE SEQUENCE</scope>
    <source>
        <strain evidence="2">BMAN</strain>
    </source>
</reference>
<dbReference type="OrthoDB" id="15417at2759"/>
<dbReference type="Pfam" id="PF13521">
    <property type="entry name" value="AAA_28"/>
    <property type="match status" value="1"/>
</dbReference>
<proteinExistence type="predicted"/>
<accession>A0A9Q0LGF5</accession>
<evidence type="ECO:0000313" key="3">
    <source>
        <dbReference type="Proteomes" id="UP001149090"/>
    </source>
</evidence>
<name>A0A9Q0LGF5_ANAIG</name>
<gene>
    <name evidence="2" type="ORF">M0811_01302</name>
</gene>
<dbReference type="Gene3D" id="3.40.50.300">
    <property type="entry name" value="P-loop containing nucleotide triphosphate hydrolases"/>
    <property type="match status" value="1"/>
</dbReference>
<dbReference type="SUPFAM" id="SSF52540">
    <property type="entry name" value="P-loop containing nucleoside triphosphate hydrolases"/>
    <property type="match status" value="1"/>
</dbReference>
<dbReference type="Proteomes" id="UP001149090">
    <property type="component" value="Unassembled WGS sequence"/>
</dbReference>
<dbReference type="AlphaFoldDB" id="A0A9Q0LGF5"/>